<feature type="domain" description="Dienelactone hydrolase" evidence="1">
    <location>
        <begin position="146"/>
        <end position="287"/>
    </location>
</feature>
<keyword evidence="2" id="KW-0378">Hydrolase</keyword>
<dbReference type="Pfam" id="PF01738">
    <property type="entry name" value="DLH"/>
    <property type="match status" value="1"/>
</dbReference>
<accession>A0A9P6VPY5</accession>
<dbReference type="GO" id="GO:0016787">
    <property type="term" value="F:hydrolase activity"/>
    <property type="evidence" value="ECO:0007669"/>
    <property type="project" value="UniProtKB-KW"/>
</dbReference>
<sequence>MAEPVENNHPCCDPAAPSSIWDGNSTGSLILIDGIETYITHPRSQNNPSPPASTNDDKKRVILFLTEGHSIYFINAQLLADSFASQLGCDVIMPDQFGGRESVPPGQLPHFPEGKFNIPEGSDKPPYGLTSTLGKPGLDAWKRPYEPPITDPILAKVVRYLHRSYGENVKIGGVGYCFGGRYVMRLLGSGVLDVGVVNHPSFYTLEEVEKIGPGKRLALYGAETDDILPAEKRRATEDILTKSGATWMSTVFSATKHGFSVRGDLTVKEIRVAKERAFEGAVDWFGDWL</sequence>
<proteinExistence type="predicted"/>
<gene>
    <name evidence="2" type="ORF">D0Z07_1533</name>
</gene>
<comment type="caution">
    <text evidence="2">The sequence shown here is derived from an EMBL/GenBank/DDBJ whole genome shotgun (WGS) entry which is preliminary data.</text>
</comment>
<organism evidence="2 3">
    <name type="scientific">Hyphodiscus hymeniophilus</name>
    <dbReference type="NCBI Taxonomy" id="353542"/>
    <lineage>
        <taxon>Eukaryota</taxon>
        <taxon>Fungi</taxon>
        <taxon>Dikarya</taxon>
        <taxon>Ascomycota</taxon>
        <taxon>Pezizomycotina</taxon>
        <taxon>Leotiomycetes</taxon>
        <taxon>Helotiales</taxon>
        <taxon>Hyphodiscaceae</taxon>
        <taxon>Hyphodiscus</taxon>
    </lineage>
</organism>
<dbReference type="AlphaFoldDB" id="A0A9P6VPY5"/>
<evidence type="ECO:0000313" key="3">
    <source>
        <dbReference type="Proteomes" id="UP000785200"/>
    </source>
</evidence>
<dbReference type="EMBL" id="VNKQ01000004">
    <property type="protein sequence ID" value="KAG0651513.1"/>
    <property type="molecule type" value="Genomic_DNA"/>
</dbReference>
<protein>
    <submittedName>
        <fullName evidence="2">Hydrolase tropI</fullName>
    </submittedName>
</protein>
<dbReference type="Gene3D" id="3.40.50.1820">
    <property type="entry name" value="alpha/beta hydrolase"/>
    <property type="match status" value="1"/>
</dbReference>
<name>A0A9P6VPY5_9HELO</name>
<dbReference type="OrthoDB" id="17560at2759"/>
<dbReference type="SUPFAM" id="SSF53474">
    <property type="entry name" value="alpha/beta-Hydrolases"/>
    <property type="match status" value="1"/>
</dbReference>
<dbReference type="Proteomes" id="UP000785200">
    <property type="component" value="Unassembled WGS sequence"/>
</dbReference>
<evidence type="ECO:0000313" key="2">
    <source>
        <dbReference type="EMBL" id="KAG0651513.1"/>
    </source>
</evidence>
<evidence type="ECO:0000259" key="1">
    <source>
        <dbReference type="Pfam" id="PF01738"/>
    </source>
</evidence>
<dbReference type="InterPro" id="IPR029058">
    <property type="entry name" value="AB_hydrolase_fold"/>
</dbReference>
<reference evidence="2" key="1">
    <citation type="submission" date="2019-07" db="EMBL/GenBank/DDBJ databases">
        <title>Hyphodiscus hymeniophilus genome sequencing and assembly.</title>
        <authorList>
            <person name="Kramer G."/>
            <person name="Nodwell J."/>
        </authorList>
    </citation>
    <scope>NUCLEOTIDE SEQUENCE</scope>
    <source>
        <strain evidence="2">ATCC 34498</strain>
    </source>
</reference>
<dbReference type="PANTHER" id="PTHR17630:SF44">
    <property type="entry name" value="PROTEIN AIM2"/>
    <property type="match status" value="1"/>
</dbReference>
<keyword evidence="3" id="KW-1185">Reference proteome</keyword>
<dbReference type="InterPro" id="IPR002925">
    <property type="entry name" value="Dienelactn_hydro"/>
</dbReference>
<dbReference type="PANTHER" id="PTHR17630">
    <property type="entry name" value="DIENELACTONE HYDROLASE"/>
    <property type="match status" value="1"/>
</dbReference>